<dbReference type="RefSeq" id="WP_077399833.1">
    <property type="nucleotide sequence ID" value="NZ_CP019650.1"/>
</dbReference>
<dbReference type="PANTHER" id="PTHR35370">
    <property type="entry name" value="CYTOPLASMIC PROTEIN-RELATED-RELATED"/>
    <property type="match status" value="1"/>
</dbReference>
<protein>
    <submittedName>
        <fullName evidence="1">Type VI secretion protein</fullName>
    </submittedName>
</protein>
<proteinExistence type="predicted"/>
<dbReference type="EMBL" id="CP019650">
    <property type="protein sequence ID" value="AQQ66481.1"/>
    <property type="molecule type" value="Genomic_DNA"/>
</dbReference>
<reference evidence="1" key="1">
    <citation type="submission" date="2017-02" db="EMBL/GenBank/DDBJ databases">
        <title>Genome of Microbulbifer agarilyticus GP101.</title>
        <authorList>
            <person name="Jung J."/>
            <person name="Bae S.S."/>
            <person name="Baek K."/>
        </authorList>
    </citation>
    <scope>NUCLEOTIDE SEQUENCE [LARGE SCALE GENOMIC DNA]</scope>
    <source>
        <strain evidence="1">GP101</strain>
    </source>
</reference>
<dbReference type="OrthoDB" id="9763676at2"/>
<organism evidence="1 2">
    <name type="scientific">Microbulbifer agarilyticus</name>
    <dbReference type="NCBI Taxonomy" id="260552"/>
    <lineage>
        <taxon>Bacteria</taxon>
        <taxon>Pseudomonadati</taxon>
        <taxon>Pseudomonadota</taxon>
        <taxon>Gammaproteobacteria</taxon>
        <taxon>Cellvibrionales</taxon>
        <taxon>Microbulbiferaceae</taxon>
        <taxon>Microbulbifer</taxon>
    </lineage>
</organism>
<evidence type="ECO:0000313" key="1">
    <source>
        <dbReference type="EMBL" id="AQQ66481.1"/>
    </source>
</evidence>
<dbReference type="AlphaFoldDB" id="A0A1Q2M1A0"/>
<name>A0A1Q2M1A0_9GAMM</name>
<dbReference type="STRING" id="260552.Mag101_01585"/>
<dbReference type="NCBIfam" id="TIGR03359">
    <property type="entry name" value="VI_chp_6"/>
    <property type="match status" value="1"/>
</dbReference>
<evidence type="ECO:0000313" key="2">
    <source>
        <dbReference type="Proteomes" id="UP000188219"/>
    </source>
</evidence>
<sequence length="609" mass="67896">MSEKLIDLYERELAFVQQSAGEFARLHPAAASRLQLDAETVDDPLVGRLLSGFAYMNARVQQKLSDDFPELTDAILETLYPHYLRPIPSCAIVQFEPEVDLDGVVRLESNLMLESQSFQGQTCRFRSCYPVDVAPFKVESASLMARPFIAPACNDIQGANGVLKLSLKTLSSEVNFSDLSLNKLRFYLRGLPSHICELYDLLLTKCVKVVVATSEGDAAPVVLDPECVQQVGLGSNEGILPYPDTAFLGYRLLTEYFSFPEKFQFIDIAEIEEAVDARYGDTLNLYFYLSETHEELEKQINPDMFALGCTPVVNLFSQSADPIPVDYRQYQYHVVPDVRRGDGLEVYSVDQVNGTDTGGNMTRYRPFYGLQHSQSGSMQNAFWYARRREITEGEHGNEQASEVDISLVDLGFQPLEATGQTLDLKLTCSNRNLPKKLPTGNAQPYLSIVDGDAPAQRICCVVPPTETLRPPRRARGYWRLVSHLNLNHLSLSGEGGTEAFKEILRLYDFRNSGSTRNLIEALLKLETRPITAPIQIDGSVVLCRGTEVTVVLDSMMIKGTSALLLASVIERFLGLYCSINSFTRLIAKLSGRDGELKRWPPRAGDKALV</sequence>
<dbReference type="Pfam" id="PF05947">
    <property type="entry name" value="T6SS_TssF"/>
    <property type="match status" value="1"/>
</dbReference>
<dbReference type="PANTHER" id="PTHR35370:SF1">
    <property type="entry name" value="TYPE VI SECRETION SYSTEM COMPONENT TSSF1"/>
    <property type="match status" value="1"/>
</dbReference>
<accession>A0A1Q2M1A0</accession>
<dbReference type="Proteomes" id="UP000188219">
    <property type="component" value="Chromosome"/>
</dbReference>
<keyword evidence="2" id="KW-1185">Reference proteome</keyword>
<dbReference type="PIRSF" id="PIRSF028304">
    <property type="entry name" value="UCP028304"/>
    <property type="match status" value="1"/>
</dbReference>
<dbReference type="KEGG" id="maga:Mag101_01585"/>
<dbReference type="InterPro" id="IPR010272">
    <property type="entry name" value="T6SS_TssF"/>
</dbReference>
<gene>
    <name evidence="1" type="ORF">Mag101_01585</name>
</gene>